<gene>
    <name evidence="2" type="ORF">E4L96_19875</name>
</gene>
<keyword evidence="1" id="KW-1133">Transmembrane helix</keyword>
<dbReference type="AlphaFoldDB" id="A0A4Y9S1C9"/>
<proteinExistence type="predicted"/>
<evidence type="ECO:0000313" key="3">
    <source>
        <dbReference type="Proteomes" id="UP000298438"/>
    </source>
</evidence>
<evidence type="ECO:0000256" key="1">
    <source>
        <dbReference type="SAM" id="Phobius"/>
    </source>
</evidence>
<accession>A0A4Y9S1C9</accession>
<name>A0A4Y9S1C9_9BURK</name>
<keyword evidence="1" id="KW-0812">Transmembrane</keyword>
<protein>
    <submittedName>
        <fullName evidence="2">Uncharacterized protein</fullName>
    </submittedName>
</protein>
<keyword evidence="3" id="KW-1185">Reference proteome</keyword>
<organism evidence="2 3">
    <name type="scientific">Zemynaea arenosa</name>
    <dbReference type="NCBI Taxonomy" id="2561931"/>
    <lineage>
        <taxon>Bacteria</taxon>
        <taxon>Pseudomonadati</taxon>
        <taxon>Pseudomonadota</taxon>
        <taxon>Betaproteobacteria</taxon>
        <taxon>Burkholderiales</taxon>
        <taxon>Oxalobacteraceae</taxon>
        <taxon>Telluria group</taxon>
        <taxon>Zemynaea</taxon>
    </lineage>
</organism>
<dbReference type="RefSeq" id="WP_135208951.1">
    <property type="nucleotide sequence ID" value="NZ_SPVF01000252.1"/>
</dbReference>
<reference evidence="2 3" key="1">
    <citation type="submission" date="2019-03" db="EMBL/GenBank/DDBJ databases">
        <title>Draft Genome Sequence of Massilia arenosa sp. nov., a Novel Massilia Species Isolated from a Sandy-loam Maize Soil.</title>
        <authorList>
            <person name="Raths R."/>
            <person name="Peta V."/>
            <person name="Bucking H."/>
        </authorList>
    </citation>
    <scope>NUCLEOTIDE SEQUENCE [LARGE SCALE GENOMIC DNA]</scope>
    <source>
        <strain evidence="2 3">MC02</strain>
    </source>
</reference>
<keyword evidence="1" id="KW-0472">Membrane</keyword>
<evidence type="ECO:0000313" key="2">
    <source>
        <dbReference type="EMBL" id="TFW13358.1"/>
    </source>
</evidence>
<comment type="caution">
    <text evidence="2">The sequence shown here is derived from an EMBL/GenBank/DDBJ whole genome shotgun (WGS) entry which is preliminary data.</text>
</comment>
<dbReference type="EMBL" id="SPVF01000252">
    <property type="protein sequence ID" value="TFW13358.1"/>
    <property type="molecule type" value="Genomic_DNA"/>
</dbReference>
<dbReference type="Proteomes" id="UP000298438">
    <property type="component" value="Unassembled WGS sequence"/>
</dbReference>
<feature type="transmembrane region" description="Helical" evidence="1">
    <location>
        <begin position="26"/>
        <end position="51"/>
    </location>
</feature>
<sequence length="69" mass="7141">MTSLTILTAAGSRSLEPPAAAIPPDLIWTVLGCGVGSIAALLVGLKVLAYIHNKKRSATPFGKKRGQGR</sequence>